<evidence type="ECO:0000256" key="5">
    <source>
        <dbReference type="SAM" id="MobiDB-lite"/>
    </source>
</evidence>
<feature type="compositionally biased region" description="Acidic residues" evidence="5">
    <location>
        <begin position="107"/>
        <end position="128"/>
    </location>
</feature>
<dbReference type="InterPro" id="IPR005177">
    <property type="entry name" value="Kinase-pyrophosphorylase"/>
</dbReference>
<feature type="region of interest" description="Disordered" evidence="5">
    <location>
        <begin position="76"/>
        <end position="137"/>
    </location>
</feature>
<accession>A0A7S3P519</accession>
<dbReference type="GO" id="GO:0004674">
    <property type="term" value="F:protein serine/threonine kinase activity"/>
    <property type="evidence" value="ECO:0007669"/>
    <property type="project" value="UniProtKB-KW"/>
</dbReference>
<reference evidence="7" key="1">
    <citation type="submission" date="2021-01" db="EMBL/GenBank/DDBJ databases">
        <authorList>
            <person name="Corre E."/>
            <person name="Pelletier E."/>
            <person name="Niang G."/>
            <person name="Scheremetjew M."/>
            <person name="Finn R."/>
            <person name="Kale V."/>
            <person name="Holt S."/>
            <person name="Cochrane G."/>
            <person name="Meng A."/>
            <person name="Brown T."/>
            <person name="Cohen L."/>
        </authorList>
    </citation>
    <scope>NUCLEOTIDE SEQUENCE</scope>
    <source>
        <strain evidence="7">CCMP127</strain>
    </source>
</reference>
<dbReference type="PANTHER" id="PTHR31756">
    <property type="entry name" value="PYRUVATE, PHOSPHATE DIKINASE REGULATORY PROTEIN 1, CHLOROPLASTIC"/>
    <property type="match status" value="1"/>
</dbReference>
<dbReference type="Pfam" id="PF03618">
    <property type="entry name" value="Kinase-PPPase"/>
    <property type="match status" value="1"/>
</dbReference>
<keyword evidence="3" id="KW-0547">Nucleotide-binding</keyword>
<gene>
    <name evidence="7" type="ORF">ACOF00016_LOCUS3605</name>
</gene>
<evidence type="ECO:0000256" key="2">
    <source>
        <dbReference type="ARBA" id="ARBA00022679"/>
    </source>
</evidence>
<keyword evidence="4" id="KW-0418">Kinase</keyword>
<dbReference type="PANTHER" id="PTHR31756:SF3">
    <property type="entry name" value="PYRUVATE, PHOSPHATE DIKINASE REGULATORY PROTEIN 1, CHLOROPLASTIC"/>
    <property type="match status" value="1"/>
</dbReference>
<dbReference type="AlphaFoldDB" id="A0A7S3P519"/>
<keyword evidence="1" id="KW-0723">Serine/threonine-protein kinase</keyword>
<feature type="signal peptide" evidence="6">
    <location>
        <begin position="1"/>
        <end position="27"/>
    </location>
</feature>
<organism evidence="7">
    <name type="scientific">Amphora coffeiformis</name>
    <dbReference type="NCBI Taxonomy" id="265554"/>
    <lineage>
        <taxon>Eukaryota</taxon>
        <taxon>Sar</taxon>
        <taxon>Stramenopiles</taxon>
        <taxon>Ochrophyta</taxon>
        <taxon>Bacillariophyta</taxon>
        <taxon>Bacillariophyceae</taxon>
        <taxon>Bacillariophycidae</taxon>
        <taxon>Thalassiophysales</taxon>
        <taxon>Catenulaceae</taxon>
        <taxon>Amphora</taxon>
    </lineage>
</organism>
<feature type="compositionally biased region" description="Acidic residues" evidence="5">
    <location>
        <begin position="84"/>
        <end position="95"/>
    </location>
</feature>
<evidence type="ECO:0000256" key="4">
    <source>
        <dbReference type="ARBA" id="ARBA00022777"/>
    </source>
</evidence>
<name>A0A7S3P519_9STRA</name>
<dbReference type="GO" id="GO:0005524">
    <property type="term" value="F:ATP binding"/>
    <property type="evidence" value="ECO:0007669"/>
    <property type="project" value="InterPro"/>
</dbReference>
<evidence type="ECO:0000256" key="3">
    <source>
        <dbReference type="ARBA" id="ARBA00022741"/>
    </source>
</evidence>
<dbReference type="EMBL" id="HBIM01004215">
    <property type="protein sequence ID" value="CAE0405595.1"/>
    <property type="molecule type" value="Transcribed_RNA"/>
</dbReference>
<feature type="compositionally biased region" description="Basic residues" evidence="5">
    <location>
        <begin position="283"/>
        <end position="292"/>
    </location>
</feature>
<feature type="chain" id="PRO_5031092087" evidence="6">
    <location>
        <begin position="28"/>
        <end position="484"/>
    </location>
</feature>
<sequence length="484" mass="54834">MMMMMMTVKKMMKWFLLSLVILTSTTFQSQPGQLWHCQSFPLLPTTTTRTTTATTLTITKRQRRRRRRRHCRHPIMFLQQHDSEAEEEDDDDDFSNENVQNHQAIWYEDELYDNDEEEDDDDDDDIDDDRSCLPPGRRTGTKSVYMIFLVSDATGVTARSTLLKALVLFEDTCAEDAVASAASSSLDSDSLGATCDVQTRTFTFIRSMAALQQILETAKTKQACVMYTLADANLRKFAQTTCQAAGLHSVDIMGPPLEALTTFLERPPLGISSARTHQQQQQRQHHHHQHRRTLGDAYYQRMDALEFCLQADDGKSPWLLPEADIVLVGVSRSGKTPLSVVLAQTMSLKIANIPLVLEVPAPLALLQDVDPRRVFCLTIAPAQLRQIRTTRLERRNIRAVEAIHQSANTNRNSNTRQIPNSTPQSTYADRNYLLKDLQNARTLAQTHNWTEIDVTGRAVEETATVIVELFNERFAQQISSNALH</sequence>
<keyword evidence="6" id="KW-0732">Signal</keyword>
<protein>
    <submittedName>
        <fullName evidence="7">Uncharacterized protein</fullName>
    </submittedName>
</protein>
<feature type="region of interest" description="Disordered" evidence="5">
    <location>
        <begin position="273"/>
        <end position="293"/>
    </location>
</feature>
<evidence type="ECO:0000256" key="6">
    <source>
        <dbReference type="SAM" id="SignalP"/>
    </source>
</evidence>
<proteinExistence type="predicted"/>
<evidence type="ECO:0000313" key="7">
    <source>
        <dbReference type="EMBL" id="CAE0405595.1"/>
    </source>
</evidence>
<evidence type="ECO:0000256" key="1">
    <source>
        <dbReference type="ARBA" id="ARBA00022527"/>
    </source>
</evidence>
<keyword evidence="2" id="KW-0808">Transferase</keyword>